<evidence type="ECO:0000313" key="6">
    <source>
        <dbReference type="EMBL" id="BBB32838.1"/>
    </source>
</evidence>
<evidence type="ECO:0000256" key="5">
    <source>
        <dbReference type="HAMAP-Rule" id="MF_00340"/>
    </source>
</evidence>
<comment type="similarity">
    <text evidence="1 5">Belongs to the bacterial ribosomal protein bL32 family.</text>
</comment>
<dbReference type="AlphaFoldDB" id="A0A7R6PFL3"/>
<proteinExistence type="inferred from homology"/>
<reference evidence="6 7" key="1">
    <citation type="journal article" date="2012" name="Extremophiles">
        <title>Thermotomaculum hydrothermale gen. nov., sp. nov., a novel heterotrophic thermophile within the phylum Acidobacteria from a deep-sea hydrothermal vent chimney in the Southern Okinawa Trough.</title>
        <authorList>
            <person name="Izumi H."/>
            <person name="Nunoura T."/>
            <person name="Miyazaki M."/>
            <person name="Mino S."/>
            <person name="Toki T."/>
            <person name="Takai K."/>
            <person name="Sako Y."/>
            <person name="Sawabe T."/>
            <person name="Nakagawa S."/>
        </authorList>
    </citation>
    <scope>NUCLEOTIDE SEQUENCE [LARGE SCALE GENOMIC DNA]</scope>
    <source>
        <strain evidence="6 7">AC55</strain>
    </source>
</reference>
<dbReference type="InterPro" id="IPR002677">
    <property type="entry name" value="Ribosomal_bL32"/>
</dbReference>
<dbReference type="Pfam" id="PF01783">
    <property type="entry name" value="Ribosomal_L32p"/>
    <property type="match status" value="1"/>
</dbReference>
<dbReference type="KEGG" id="thyd:TTHT_1322"/>
<gene>
    <name evidence="5 6" type="primary">rpmF</name>
    <name evidence="6" type="ORF">TTHT_1322</name>
</gene>
<keyword evidence="3 5" id="KW-0687">Ribonucleoprotein</keyword>
<dbReference type="RefSeq" id="WP_201327141.1">
    <property type="nucleotide sequence ID" value="NZ_AP017470.1"/>
</dbReference>
<evidence type="ECO:0000256" key="1">
    <source>
        <dbReference type="ARBA" id="ARBA00008560"/>
    </source>
</evidence>
<dbReference type="GO" id="GO:0003735">
    <property type="term" value="F:structural constituent of ribosome"/>
    <property type="evidence" value="ECO:0007669"/>
    <property type="project" value="InterPro"/>
</dbReference>
<dbReference type="Proteomes" id="UP000595564">
    <property type="component" value="Chromosome"/>
</dbReference>
<organism evidence="6 7">
    <name type="scientific">Thermotomaculum hydrothermale</name>
    <dbReference type="NCBI Taxonomy" id="981385"/>
    <lineage>
        <taxon>Bacteria</taxon>
        <taxon>Pseudomonadati</taxon>
        <taxon>Acidobacteriota</taxon>
        <taxon>Holophagae</taxon>
        <taxon>Thermotomaculales</taxon>
        <taxon>Thermotomaculaceae</taxon>
        <taxon>Thermotomaculum</taxon>
    </lineage>
</organism>
<name>A0A7R6PFL3_9BACT</name>
<protein>
    <recommendedName>
        <fullName evidence="4 5">Large ribosomal subunit protein bL32</fullName>
    </recommendedName>
</protein>
<dbReference type="PANTHER" id="PTHR35534">
    <property type="entry name" value="50S RIBOSOMAL PROTEIN L32"/>
    <property type="match status" value="1"/>
</dbReference>
<dbReference type="EMBL" id="AP017470">
    <property type="protein sequence ID" value="BBB32838.1"/>
    <property type="molecule type" value="Genomic_DNA"/>
</dbReference>
<accession>A0A7R6PFL3</accession>
<evidence type="ECO:0000256" key="3">
    <source>
        <dbReference type="ARBA" id="ARBA00023274"/>
    </source>
</evidence>
<dbReference type="GO" id="GO:0015934">
    <property type="term" value="C:large ribosomal subunit"/>
    <property type="evidence" value="ECO:0007669"/>
    <property type="project" value="InterPro"/>
</dbReference>
<dbReference type="PANTHER" id="PTHR35534:SF1">
    <property type="entry name" value="LARGE RIBOSOMAL SUBUNIT PROTEIN BL32"/>
    <property type="match status" value="1"/>
</dbReference>
<dbReference type="SUPFAM" id="SSF57829">
    <property type="entry name" value="Zn-binding ribosomal proteins"/>
    <property type="match status" value="1"/>
</dbReference>
<sequence>MANPKRRTGKARRDKRRAHDFLRTKSTTICPNCQERKLPHRVCPHCGYYKGVQVIEVENF</sequence>
<dbReference type="InterPro" id="IPR011332">
    <property type="entry name" value="Ribosomal_zn-bd"/>
</dbReference>
<evidence type="ECO:0000256" key="4">
    <source>
        <dbReference type="ARBA" id="ARBA00035178"/>
    </source>
</evidence>
<dbReference type="HAMAP" id="MF_00340">
    <property type="entry name" value="Ribosomal_bL32"/>
    <property type="match status" value="1"/>
</dbReference>
<evidence type="ECO:0000256" key="2">
    <source>
        <dbReference type="ARBA" id="ARBA00022980"/>
    </source>
</evidence>
<dbReference type="InterPro" id="IPR044957">
    <property type="entry name" value="Ribosomal_bL32_bact"/>
</dbReference>
<dbReference type="NCBIfam" id="TIGR01031">
    <property type="entry name" value="rpmF_bact"/>
    <property type="match status" value="1"/>
</dbReference>
<dbReference type="GO" id="GO:0006412">
    <property type="term" value="P:translation"/>
    <property type="evidence" value="ECO:0007669"/>
    <property type="project" value="UniProtKB-UniRule"/>
</dbReference>
<dbReference type="Gene3D" id="1.20.5.640">
    <property type="entry name" value="Single helix bin"/>
    <property type="match status" value="1"/>
</dbReference>
<evidence type="ECO:0000313" key="7">
    <source>
        <dbReference type="Proteomes" id="UP000595564"/>
    </source>
</evidence>
<keyword evidence="2 5" id="KW-0689">Ribosomal protein</keyword>
<keyword evidence="7" id="KW-1185">Reference proteome</keyword>